<dbReference type="Proteomes" id="UP001206925">
    <property type="component" value="Unassembled WGS sequence"/>
</dbReference>
<dbReference type="SUPFAM" id="SSF52058">
    <property type="entry name" value="L domain-like"/>
    <property type="match status" value="1"/>
</dbReference>
<dbReference type="EMBL" id="JAMZMK010012187">
    <property type="protein sequence ID" value="KAI7724563.1"/>
    <property type="molecule type" value="Genomic_DNA"/>
</dbReference>
<dbReference type="InterPro" id="IPR001611">
    <property type="entry name" value="Leu-rich_rpt"/>
</dbReference>
<organism evidence="2 3">
    <name type="scientific">Ambrosia artemisiifolia</name>
    <name type="common">Common ragweed</name>
    <dbReference type="NCBI Taxonomy" id="4212"/>
    <lineage>
        <taxon>Eukaryota</taxon>
        <taxon>Viridiplantae</taxon>
        <taxon>Streptophyta</taxon>
        <taxon>Embryophyta</taxon>
        <taxon>Tracheophyta</taxon>
        <taxon>Spermatophyta</taxon>
        <taxon>Magnoliopsida</taxon>
        <taxon>eudicotyledons</taxon>
        <taxon>Gunneridae</taxon>
        <taxon>Pentapetalae</taxon>
        <taxon>asterids</taxon>
        <taxon>campanulids</taxon>
        <taxon>Asterales</taxon>
        <taxon>Asteraceae</taxon>
        <taxon>Asteroideae</taxon>
        <taxon>Heliantheae alliance</taxon>
        <taxon>Heliantheae</taxon>
        <taxon>Ambrosia</taxon>
    </lineage>
</organism>
<protein>
    <submittedName>
        <fullName evidence="2">Uncharacterized protein</fullName>
    </submittedName>
</protein>
<dbReference type="Pfam" id="PF00560">
    <property type="entry name" value="LRR_1"/>
    <property type="match status" value="1"/>
</dbReference>
<dbReference type="PANTHER" id="PTHR48059">
    <property type="entry name" value="POLYGALACTURONASE INHIBITOR 1"/>
    <property type="match status" value="1"/>
</dbReference>
<evidence type="ECO:0000256" key="1">
    <source>
        <dbReference type="ARBA" id="ARBA00004196"/>
    </source>
</evidence>
<sequence>ILSFNHYLCFFFLGLLCDFKKMKRLVSFQLIFVTLGFFLATTDAVQPTEEVHALTVFKEVMFLTGFIAEELFQLSFLRELILHGNNLLGSIPKEIGLLNNLKVLDLGGNQLSGPIPHEIGNLVSIVKINLQSNALTGNVPPELGNLMNLQVLRLDRNKLQGIVPGANVTDYASPMTGMYASNTNVLGIVFKGTA</sequence>
<reference evidence="2" key="1">
    <citation type="submission" date="2022-06" db="EMBL/GenBank/DDBJ databases">
        <title>Uncovering the hologenomic basis of an extraordinary plant invasion.</title>
        <authorList>
            <person name="Bieker V.C."/>
            <person name="Martin M.D."/>
            <person name="Gilbert T."/>
            <person name="Hodgins K."/>
            <person name="Battlay P."/>
            <person name="Petersen B."/>
            <person name="Wilson J."/>
        </authorList>
    </citation>
    <scope>NUCLEOTIDE SEQUENCE</scope>
    <source>
        <strain evidence="2">AA19_3_7</strain>
        <tissue evidence="2">Leaf</tissue>
    </source>
</reference>
<proteinExistence type="predicted"/>
<accession>A0AAD5BJZ9</accession>
<evidence type="ECO:0000313" key="2">
    <source>
        <dbReference type="EMBL" id="KAI7724563.1"/>
    </source>
</evidence>
<evidence type="ECO:0000313" key="3">
    <source>
        <dbReference type="Proteomes" id="UP001206925"/>
    </source>
</evidence>
<feature type="non-terminal residue" evidence="2">
    <location>
        <position position="194"/>
    </location>
</feature>
<keyword evidence="3" id="KW-1185">Reference proteome</keyword>
<comment type="caution">
    <text evidence="2">The sequence shown here is derived from an EMBL/GenBank/DDBJ whole genome shotgun (WGS) entry which is preliminary data.</text>
</comment>
<gene>
    <name evidence="2" type="ORF">M8C21_030442</name>
</gene>
<comment type="subcellular location">
    <subcellularLocation>
        <location evidence="1">Cell envelope</location>
    </subcellularLocation>
</comment>
<dbReference type="InterPro" id="IPR051848">
    <property type="entry name" value="PGIP"/>
</dbReference>
<name>A0AAD5BJZ9_AMBAR</name>
<dbReference type="FunFam" id="3.80.10.10:FF:000186">
    <property type="entry name" value="LRR receptor-like serine/threonine-protein kinase ERECTA"/>
    <property type="match status" value="1"/>
</dbReference>
<dbReference type="Gene3D" id="3.80.10.10">
    <property type="entry name" value="Ribonuclease Inhibitor"/>
    <property type="match status" value="1"/>
</dbReference>
<dbReference type="AlphaFoldDB" id="A0AAD5BJZ9"/>
<dbReference type="InterPro" id="IPR032675">
    <property type="entry name" value="LRR_dom_sf"/>
</dbReference>
<dbReference type="PANTHER" id="PTHR48059:SF38">
    <property type="entry name" value="OS04G0534166 PROTEIN"/>
    <property type="match status" value="1"/>
</dbReference>
<dbReference type="Pfam" id="PF13855">
    <property type="entry name" value="LRR_8"/>
    <property type="match status" value="1"/>
</dbReference>